<gene>
    <name evidence="1" type="ORF">EG19_11780</name>
</gene>
<dbReference type="STRING" id="1312852.EG19_11780"/>
<name>A0A062XUA2_9BACT</name>
<organism evidence="1 2">
    <name type="scientific">Thermoanaerobaculum aquaticum</name>
    <dbReference type="NCBI Taxonomy" id="1312852"/>
    <lineage>
        <taxon>Bacteria</taxon>
        <taxon>Pseudomonadati</taxon>
        <taxon>Acidobacteriota</taxon>
        <taxon>Thermoanaerobaculia</taxon>
        <taxon>Thermoanaerobaculales</taxon>
        <taxon>Thermoanaerobaculaceae</taxon>
        <taxon>Thermoanaerobaculum</taxon>
    </lineage>
</organism>
<reference evidence="1 2" key="1">
    <citation type="submission" date="2014-04" db="EMBL/GenBank/DDBJ databases">
        <title>The Genome Sequence of Thermoanaerobaculum aquaticum MP-01, The First Cultivated Group 23 Acidobacterium.</title>
        <authorList>
            <person name="Stamps B.W."/>
            <person name="Losey N.A."/>
            <person name="Lawson P.A."/>
            <person name="Stevenson B.S."/>
        </authorList>
    </citation>
    <scope>NUCLEOTIDE SEQUENCE [LARGE SCALE GENOMIC DNA]</scope>
    <source>
        <strain evidence="1 2">MP-01</strain>
    </source>
</reference>
<evidence type="ECO:0000313" key="1">
    <source>
        <dbReference type="EMBL" id="KDA54388.1"/>
    </source>
</evidence>
<keyword evidence="2" id="KW-1185">Reference proteome</keyword>
<comment type="caution">
    <text evidence="1">The sequence shown here is derived from an EMBL/GenBank/DDBJ whole genome shotgun (WGS) entry which is preliminary data.</text>
</comment>
<dbReference type="AlphaFoldDB" id="A0A062XUA2"/>
<evidence type="ECO:0000313" key="2">
    <source>
        <dbReference type="Proteomes" id="UP000027284"/>
    </source>
</evidence>
<accession>A0A062XUA2</accession>
<dbReference type="RefSeq" id="WP_038047655.1">
    <property type="nucleotide sequence ID" value="NZ_JMFG01000008.1"/>
</dbReference>
<sequence length="181" mass="20027">MTPLWPFGKQALAARVQTHGVSDLLCWFGFELQVPYRELASVARRLAGFFGLFWQRSAGAVGFVGLLPEEEPVLVSYAPRKDLIAQRFLTSTVENPTHTFPQLWLLLPPGVFLAQAVDPSRSPEVSCQALQLLVASGLAGQALYLDPQFGRKSYRFSGHWVLPRGERRPLLSGVRAALRGP</sequence>
<proteinExistence type="predicted"/>
<dbReference type="EMBL" id="JMFG01000008">
    <property type="protein sequence ID" value="KDA54388.1"/>
    <property type="molecule type" value="Genomic_DNA"/>
</dbReference>
<protein>
    <submittedName>
        <fullName evidence="1">Uncharacterized protein</fullName>
    </submittedName>
</protein>
<dbReference type="Proteomes" id="UP000027284">
    <property type="component" value="Unassembled WGS sequence"/>
</dbReference>